<reference evidence="2" key="1">
    <citation type="journal article" date="2014" name="Int. J. Syst. Evol. Microbiol.">
        <title>Complete genome sequence of Corynebacterium casei LMG S-19264T (=DSM 44701T), isolated from a smear-ripened cheese.</title>
        <authorList>
            <consortium name="US DOE Joint Genome Institute (JGI-PGF)"/>
            <person name="Walter F."/>
            <person name="Albersmeier A."/>
            <person name="Kalinowski J."/>
            <person name="Ruckert C."/>
        </authorList>
    </citation>
    <scope>NUCLEOTIDE SEQUENCE</scope>
    <source>
        <strain evidence="2">CGMCC 1.15425</strain>
    </source>
</reference>
<protein>
    <submittedName>
        <fullName evidence="2">Cupin</fullName>
    </submittedName>
</protein>
<dbReference type="RefSeq" id="WP_068810612.1">
    <property type="nucleotide sequence ID" value="NZ_BMIY01000013.1"/>
</dbReference>
<evidence type="ECO:0000313" key="3">
    <source>
        <dbReference type="Proteomes" id="UP000627715"/>
    </source>
</evidence>
<dbReference type="SUPFAM" id="SSF51182">
    <property type="entry name" value="RmlC-like cupins"/>
    <property type="match status" value="1"/>
</dbReference>
<gene>
    <name evidence="2" type="ORF">GCM10011403_27940</name>
</gene>
<comment type="caution">
    <text evidence="2">The sequence shown here is derived from an EMBL/GenBank/DDBJ whole genome shotgun (WGS) entry which is preliminary data.</text>
</comment>
<dbReference type="Gene3D" id="2.60.120.10">
    <property type="entry name" value="Jelly Rolls"/>
    <property type="match status" value="1"/>
</dbReference>
<dbReference type="Pfam" id="PF07883">
    <property type="entry name" value="Cupin_2"/>
    <property type="match status" value="1"/>
</dbReference>
<reference evidence="2" key="2">
    <citation type="submission" date="2020-09" db="EMBL/GenBank/DDBJ databases">
        <authorList>
            <person name="Sun Q."/>
            <person name="Zhou Y."/>
        </authorList>
    </citation>
    <scope>NUCLEOTIDE SEQUENCE</scope>
    <source>
        <strain evidence="2">CGMCC 1.15425</strain>
    </source>
</reference>
<dbReference type="EMBL" id="BMIY01000013">
    <property type="protein sequence ID" value="GFZ82721.1"/>
    <property type="molecule type" value="Genomic_DNA"/>
</dbReference>
<dbReference type="OrthoDB" id="9798585at2"/>
<dbReference type="InterPro" id="IPR014710">
    <property type="entry name" value="RmlC-like_jellyroll"/>
</dbReference>
<evidence type="ECO:0000259" key="1">
    <source>
        <dbReference type="Pfam" id="PF07883"/>
    </source>
</evidence>
<dbReference type="InterPro" id="IPR013096">
    <property type="entry name" value="Cupin_2"/>
</dbReference>
<organism evidence="2 3">
    <name type="scientific">Pseudohongiella nitratireducens</name>
    <dbReference type="NCBI Taxonomy" id="1768907"/>
    <lineage>
        <taxon>Bacteria</taxon>
        <taxon>Pseudomonadati</taxon>
        <taxon>Pseudomonadota</taxon>
        <taxon>Gammaproteobacteria</taxon>
        <taxon>Pseudomonadales</taxon>
        <taxon>Pseudohongiellaceae</taxon>
        <taxon>Pseudohongiella</taxon>
    </lineage>
</organism>
<accession>A0A916VKV9</accession>
<dbReference type="InterPro" id="IPR011051">
    <property type="entry name" value="RmlC_Cupin_sf"/>
</dbReference>
<evidence type="ECO:0000313" key="2">
    <source>
        <dbReference type="EMBL" id="GFZ82721.1"/>
    </source>
</evidence>
<keyword evidence="3" id="KW-1185">Reference proteome</keyword>
<dbReference type="CDD" id="cd06981">
    <property type="entry name" value="cupin_reut_a1446"/>
    <property type="match status" value="1"/>
</dbReference>
<feature type="domain" description="Cupin type-2" evidence="1">
    <location>
        <begin position="45"/>
        <end position="103"/>
    </location>
</feature>
<proteinExistence type="predicted"/>
<dbReference type="AlphaFoldDB" id="A0A916VKV9"/>
<sequence length="111" mass="12641">MNSENIFQSIPDNIDKEIFETLAQSNNVKIERIISKGHQSPESGWYDETRNEWVIVLKGEAIIEYESGEQAKLVEGSFINIPAHTKHRVSWTKPDTETVWLAVHYSSAPGQ</sequence>
<name>A0A916VKV9_9GAMM</name>
<dbReference type="Proteomes" id="UP000627715">
    <property type="component" value="Unassembled WGS sequence"/>
</dbReference>